<accession>A0A1M5UQP7</accession>
<dbReference type="RefSeq" id="WP_200800365.1">
    <property type="nucleotide sequence ID" value="NZ_FQVU01000009.1"/>
</dbReference>
<dbReference type="SMART" id="SM00507">
    <property type="entry name" value="HNHc"/>
    <property type="match status" value="1"/>
</dbReference>
<proteinExistence type="predicted"/>
<organism evidence="3 4">
    <name type="scientific">Jatrophihabitans endophyticus</name>
    <dbReference type="NCBI Taxonomy" id="1206085"/>
    <lineage>
        <taxon>Bacteria</taxon>
        <taxon>Bacillati</taxon>
        <taxon>Actinomycetota</taxon>
        <taxon>Actinomycetes</taxon>
        <taxon>Jatrophihabitantales</taxon>
        <taxon>Jatrophihabitantaceae</taxon>
        <taxon>Jatrophihabitans</taxon>
    </lineage>
</organism>
<evidence type="ECO:0000259" key="2">
    <source>
        <dbReference type="SMART" id="SM00507"/>
    </source>
</evidence>
<feature type="region of interest" description="Disordered" evidence="1">
    <location>
        <begin position="84"/>
        <end position="104"/>
    </location>
</feature>
<dbReference type="Pfam" id="PF01844">
    <property type="entry name" value="HNH"/>
    <property type="match status" value="1"/>
</dbReference>
<dbReference type="Gene3D" id="1.10.30.50">
    <property type="match status" value="1"/>
</dbReference>
<reference evidence="3 4" key="1">
    <citation type="submission" date="2016-11" db="EMBL/GenBank/DDBJ databases">
        <authorList>
            <person name="Jaros S."/>
            <person name="Januszkiewicz K."/>
            <person name="Wedrychowicz H."/>
        </authorList>
    </citation>
    <scope>NUCLEOTIDE SEQUENCE [LARGE SCALE GENOMIC DNA]</scope>
    <source>
        <strain evidence="3 4">DSM 45627</strain>
    </source>
</reference>
<gene>
    <name evidence="3" type="ORF">SAMN05443575_4281</name>
</gene>
<evidence type="ECO:0000256" key="1">
    <source>
        <dbReference type="SAM" id="MobiDB-lite"/>
    </source>
</evidence>
<dbReference type="GO" id="GO:0008270">
    <property type="term" value="F:zinc ion binding"/>
    <property type="evidence" value="ECO:0007669"/>
    <property type="project" value="InterPro"/>
</dbReference>
<dbReference type="GO" id="GO:0003676">
    <property type="term" value="F:nucleic acid binding"/>
    <property type="evidence" value="ECO:0007669"/>
    <property type="project" value="InterPro"/>
</dbReference>
<evidence type="ECO:0000313" key="4">
    <source>
        <dbReference type="Proteomes" id="UP000186132"/>
    </source>
</evidence>
<name>A0A1M5UQP7_9ACTN</name>
<keyword evidence="4" id="KW-1185">Reference proteome</keyword>
<protein>
    <recommendedName>
        <fullName evidence="2">HNH nuclease domain-containing protein</fullName>
    </recommendedName>
</protein>
<dbReference type="InterPro" id="IPR002711">
    <property type="entry name" value="HNH"/>
</dbReference>
<dbReference type="InterPro" id="IPR003615">
    <property type="entry name" value="HNH_nuc"/>
</dbReference>
<dbReference type="Proteomes" id="UP000186132">
    <property type="component" value="Unassembled WGS sequence"/>
</dbReference>
<dbReference type="STRING" id="1206085.SAMN05443575_4281"/>
<dbReference type="AlphaFoldDB" id="A0A1M5UQP7"/>
<dbReference type="GO" id="GO:0004519">
    <property type="term" value="F:endonuclease activity"/>
    <property type="evidence" value="ECO:0007669"/>
    <property type="project" value="InterPro"/>
</dbReference>
<sequence>LTHTDTRRLFTETQRLAMIARDGGCTFPGCDTPPAWTQAHHVIDHANGGPTTIANGALVCGHHHRHHQRQGWHSVIKDGRPAWLPPPWLDPRQHPRRNARVEPE</sequence>
<dbReference type="CDD" id="cd00085">
    <property type="entry name" value="HNHc"/>
    <property type="match status" value="1"/>
</dbReference>
<feature type="domain" description="HNH nuclease" evidence="2">
    <location>
        <begin position="13"/>
        <end position="65"/>
    </location>
</feature>
<evidence type="ECO:0000313" key="3">
    <source>
        <dbReference type="EMBL" id="SHH65325.1"/>
    </source>
</evidence>
<feature type="non-terminal residue" evidence="3">
    <location>
        <position position="1"/>
    </location>
</feature>
<dbReference type="EMBL" id="FQVU01000009">
    <property type="protein sequence ID" value="SHH65325.1"/>
    <property type="molecule type" value="Genomic_DNA"/>
</dbReference>